<geneLocation type="mitochondrion" evidence="2"/>
<dbReference type="GeneID" id="803639"/>
<name>Q950U4_HYACU</name>
<protein>
    <submittedName>
        <fullName evidence="2">Orf215</fullName>
    </submittedName>
</protein>
<dbReference type="InterPro" id="IPR027434">
    <property type="entry name" value="Homing_endonucl"/>
</dbReference>
<proteinExistence type="predicted"/>
<accession>Q950U4</accession>
<evidence type="ECO:0000313" key="2">
    <source>
        <dbReference type="EMBL" id="AAK83422.2"/>
    </source>
</evidence>
<organism evidence="2">
    <name type="scientific">Hyaloraphidium curvatum</name>
    <name type="common">Lower fungus</name>
    <dbReference type="NCBI Taxonomy" id="82268"/>
    <lineage>
        <taxon>Eukaryota</taxon>
        <taxon>Fungi</taxon>
        <taxon>Fungi incertae sedis</taxon>
        <taxon>Chytridiomycota</taxon>
        <taxon>Chytridiomycota incertae sedis</taxon>
        <taxon>Monoblepharidomycetes</taxon>
        <taxon>Monoblepharidales</taxon>
        <taxon>Monoblepharidales incertae sedis</taxon>
        <taxon>Hyaloraphidium</taxon>
    </lineage>
</organism>
<dbReference type="Gene3D" id="3.10.28.10">
    <property type="entry name" value="Homing endonucleases"/>
    <property type="match status" value="2"/>
</dbReference>
<keyword evidence="2" id="KW-0496">Mitochondrion</keyword>
<sequence>MFYTGPKSTLSQLPLVVGPHSLEVLSLIFGSLLGDSHAEYRGRSTRISFKQSERHVEYLMWFHKFLADRGYCNPNPPQLKKLVGKKNKVYFYYRINSWSYASLNWIHYAFYNEGTKRVPLDIFLDLYLTPFALAVWIMDDGGATQGGLLLHTYSFPLEDVQRLVSFLHLKYQLRCHMRLTKSGPMIYIFKDSLPRLQSLVLHYILPSMRYKLLRG</sequence>
<feature type="domain" description="Homing endonuclease LAGLIDADG" evidence="1">
    <location>
        <begin position="26"/>
        <end position="196"/>
    </location>
</feature>
<dbReference type="InterPro" id="IPR004860">
    <property type="entry name" value="LAGLIDADG_dom"/>
</dbReference>
<dbReference type="SUPFAM" id="SSF55608">
    <property type="entry name" value="Homing endonucleases"/>
    <property type="match status" value="1"/>
</dbReference>
<reference evidence="2" key="1">
    <citation type="submission" date="2001-07" db="EMBL/GenBank/DDBJ databases">
        <authorList>
            <person name="Lang F.B.F."/>
        </authorList>
    </citation>
    <scope>NUCLEOTIDE SEQUENCE</scope>
</reference>
<evidence type="ECO:0000259" key="1">
    <source>
        <dbReference type="Pfam" id="PF03161"/>
    </source>
</evidence>
<dbReference type="GO" id="GO:0004519">
    <property type="term" value="F:endonuclease activity"/>
    <property type="evidence" value="ECO:0007669"/>
    <property type="project" value="InterPro"/>
</dbReference>
<dbReference type="AlphaFoldDB" id="Q950U4"/>
<dbReference type="RefSeq" id="NP_150100.1">
    <property type="nucleotide sequence ID" value="NC_003048.1"/>
</dbReference>
<gene>
    <name evidence="2" type="primary">orf215</name>
</gene>
<reference evidence="2" key="2">
    <citation type="journal article" date="2002" name="Mol. Biol. Evol.">
        <title>Hyaloraphidium curvatum: a linear mitochondrial genome, tRNA editing, and an evolutionary link to lower fungi.</title>
        <authorList>
            <person name="Forget L."/>
            <person name="Ustinova J."/>
            <person name="Wang Z."/>
            <person name="Huss V.A."/>
            <person name="Franz Lang B."/>
        </authorList>
    </citation>
    <scope>NUCLEOTIDE SEQUENCE</scope>
</reference>
<dbReference type="Pfam" id="PF03161">
    <property type="entry name" value="LAGLIDADG_2"/>
    <property type="match status" value="1"/>
</dbReference>
<dbReference type="EMBL" id="AF402142">
    <property type="protein sequence ID" value="AAK83422.2"/>
    <property type="molecule type" value="Genomic_DNA"/>
</dbReference>